<protein>
    <recommendedName>
        <fullName evidence="4">Methyltransferase type 11 domain-containing protein</fullName>
    </recommendedName>
</protein>
<accession>A0A550BZ62</accession>
<dbReference type="InterPro" id="IPR029063">
    <property type="entry name" value="SAM-dependent_MTases_sf"/>
</dbReference>
<evidence type="ECO:0000256" key="1">
    <source>
        <dbReference type="SAM" id="MobiDB-lite"/>
    </source>
</evidence>
<dbReference type="Proteomes" id="UP000320762">
    <property type="component" value="Unassembled WGS sequence"/>
</dbReference>
<sequence>MAASPAADIKAYVFTHDEDERRRLDGQHVMIHRAFGSDKNVQRSDGTSSPAILPPEVSPSKLRAVLDIGAGSCAWIADVAELPEVQTRRQQVDDWEAHDKPTAAGAEVVGSSGTIKNTSEDDAEATAAASTSGPVSLFACDITGAKFPPQASLDRLGVRAFEHDIRKRLPEGLRGLFDLVSMRLVLVWITKDEIRDALKNVKEAMAPGALFHLREAHMLGYYAPEEPLHEDDNEMAVDSYLWPLNKAIQEGRSRAGHLVHTAHELPPLLEESGFRIVRAGRGVIPMGPMHPLYLCVCRECIEQSHVQYA</sequence>
<dbReference type="SUPFAM" id="SSF53335">
    <property type="entry name" value="S-adenosyl-L-methionine-dependent methyltransferases"/>
    <property type="match status" value="1"/>
</dbReference>
<evidence type="ECO:0008006" key="4">
    <source>
        <dbReference type="Google" id="ProtNLM"/>
    </source>
</evidence>
<name>A0A550BZ62_9AGAR</name>
<proteinExistence type="predicted"/>
<reference evidence="2 3" key="1">
    <citation type="journal article" date="2019" name="New Phytol.">
        <title>Comparative genomics reveals unique wood-decay strategies and fruiting body development in the Schizophyllaceae.</title>
        <authorList>
            <person name="Almasi E."/>
            <person name="Sahu N."/>
            <person name="Krizsan K."/>
            <person name="Balint B."/>
            <person name="Kovacs G.M."/>
            <person name="Kiss B."/>
            <person name="Cseklye J."/>
            <person name="Drula E."/>
            <person name="Henrissat B."/>
            <person name="Nagy I."/>
            <person name="Chovatia M."/>
            <person name="Adam C."/>
            <person name="LaButti K."/>
            <person name="Lipzen A."/>
            <person name="Riley R."/>
            <person name="Grigoriev I.V."/>
            <person name="Nagy L.G."/>
        </authorList>
    </citation>
    <scope>NUCLEOTIDE SEQUENCE [LARGE SCALE GENOMIC DNA]</scope>
    <source>
        <strain evidence="2 3">NL-1724</strain>
    </source>
</reference>
<feature type="region of interest" description="Disordered" evidence="1">
    <location>
        <begin position="95"/>
        <end position="128"/>
    </location>
</feature>
<organism evidence="2 3">
    <name type="scientific">Schizophyllum amplum</name>
    <dbReference type="NCBI Taxonomy" id="97359"/>
    <lineage>
        <taxon>Eukaryota</taxon>
        <taxon>Fungi</taxon>
        <taxon>Dikarya</taxon>
        <taxon>Basidiomycota</taxon>
        <taxon>Agaricomycotina</taxon>
        <taxon>Agaricomycetes</taxon>
        <taxon>Agaricomycetidae</taxon>
        <taxon>Agaricales</taxon>
        <taxon>Schizophyllaceae</taxon>
        <taxon>Schizophyllum</taxon>
    </lineage>
</organism>
<evidence type="ECO:0000313" key="2">
    <source>
        <dbReference type="EMBL" id="TRM57844.1"/>
    </source>
</evidence>
<dbReference type="OrthoDB" id="184880at2759"/>
<dbReference type="AlphaFoldDB" id="A0A550BZ62"/>
<comment type="caution">
    <text evidence="2">The sequence shown here is derived from an EMBL/GenBank/DDBJ whole genome shotgun (WGS) entry which is preliminary data.</text>
</comment>
<dbReference type="Gene3D" id="3.40.50.150">
    <property type="entry name" value="Vaccinia Virus protein VP39"/>
    <property type="match status" value="1"/>
</dbReference>
<dbReference type="EMBL" id="VDMD01000042">
    <property type="protein sequence ID" value="TRM57844.1"/>
    <property type="molecule type" value="Genomic_DNA"/>
</dbReference>
<keyword evidence="3" id="KW-1185">Reference proteome</keyword>
<dbReference type="STRING" id="97359.A0A550BZ62"/>
<gene>
    <name evidence="2" type="ORF">BD626DRAFT_513688</name>
</gene>
<evidence type="ECO:0000313" key="3">
    <source>
        <dbReference type="Proteomes" id="UP000320762"/>
    </source>
</evidence>